<evidence type="ECO:0000256" key="1">
    <source>
        <dbReference type="SAM" id="SignalP"/>
    </source>
</evidence>
<proteinExistence type="predicted"/>
<evidence type="ECO:0000313" key="3">
    <source>
        <dbReference type="Proteomes" id="UP001205185"/>
    </source>
</evidence>
<dbReference type="EMBL" id="JAMTCO010000021">
    <property type="protein sequence ID" value="MCP2274173.1"/>
    <property type="molecule type" value="Genomic_DNA"/>
</dbReference>
<protein>
    <recommendedName>
        <fullName evidence="4">Secreted protein</fullName>
    </recommendedName>
</protein>
<dbReference type="RefSeq" id="WP_253891461.1">
    <property type="nucleotide sequence ID" value="NZ_BAAAVB010000023.1"/>
</dbReference>
<dbReference type="Proteomes" id="UP001205185">
    <property type="component" value="Unassembled WGS sequence"/>
</dbReference>
<sequence length="166" mass="17668">MKKWTVAVLALVLATGLVTAPAASAEQVNGGLSGYWVLRTPEGAGLVERDGQIGLGAPNRATRWRFVQTGPGPTYLILDNDRRGWVLPAATPSAPVRVSPLVLLPTDPRGLRWTIHTNRKGGAVEVTISSALNGWPVVPNGGYDPRLVVVPETFAPVTYLATRVGR</sequence>
<organism evidence="2 3">
    <name type="scientific">Actinokineospora diospyrosa</name>
    <dbReference type="NCBI Taxonomy" id="103728"/>
    <lineage>
        <taxon>Bacteria</taxon>
        <taxon>Bacillati</taxon>
        <taxon>Actinomycetota</taxon>
        <taxon>Actinomycetes</taxon>
        <taxon>Pseudonocardiales</taxon>
        <taxon>Pseudonocardiaceae</taxon>
        <taxon>Actinokineospora</taxon>
    </lineage>
</organism>
<evidence type="ECO:0000313" key="2">
    <source>
        <dbReference type="EMBL" id="MCP2274173.1"/>
    </source>
</evidence>
<reference evidence="2 3" key="1">
    <citation type="submission" date="2022-06" db="EMBL/GenBank/DDBJ databases">
        <title>Genomic Encyclopedia of Archaeal and Bacterial Type Strains, Phase II (KMG-II): from individual species to whole genera.</title>
        <authorList>
            <person name="Goeker M."/>
        </authorList>
    </citation>
    <scope>NUCLEOTIDE SEQUENCE [LARGE SCALE GENOMIC DNA]</scope>
    <source>
        <strain evidence="2 3">DSM 44255</strain>
    </source>
</reference>
<comment type="caution">
    <text evidence="2">The sequence shown here is derived from an EMBL/GenBank/DDBJ whole genome shotgun (WGS) entry which is preliminary data.</text>
</comment>
<evidence type="ECO:0008006" key="4">
    <source>
        <dbReference type="Google" id="ProtNLM"/>
    </source>
</evidence>
<gene>
    <name evidence="2" type="ORF">LV75_006707</name>
</gene>
<keyword evidence="3" id="KW-1185">Reference proteome</keyword>
<feature type="chain" id="PRO_5046781021" description="Secreted protein" evidence="1">
    <location>
        <begin position="26"/>
        <end position="166"/>
    </location>
</feature>
<accession>A0ABT1INX3</accession>
<keyword evidence="1" id="KW-0732">Signal</keyword>
<name>A0ABT1INX3_9PSEU</name>
<feature type="signal peptide" evidence="1">
    <location>
        <begin position="1"/>
        <end position="25"/>
    </location>
</feature>